<feature type="domain" description="Bacterial Ig-like" evidence="1">
    <location>
        <begin position="1418"/>
        <end position="1491"/>
    </location>
</feature>
<feature type="domain" description="Bacterial Ig-like" evidence="1">
    <location>
        <begin position="578"/>
        <end position="652"/>
    </location>
</feature>
<accession>A0A3A3EMJ5</accession>
<dbReference type="RefSeq" id="WP_119853543.1">
    <property type="nucleotide sequence ID" value="NZ_QYSE01000003.1"/>
</dbReference>
<feature type="domain" description="Bacterial Ig-like" evidence="1">
    <location>
        <begin position="2438"/>
        <end position="2511"/>
    </location>
</feature>
<feature type="domain" description="Bacterial Ig-like" evidence="1">
    <location>
        <begin position="951"/>
        <end position="1026"/>
    </location>
</feature>
<feature type="domain" description="Bacterial Ig-like" evidence="1">
    <location>
        <begin position="3548"/>
        <end position="3619"/>
    </location>
</feature>
<feature type="domain" description="Bacterial Ig-like" evidence="1">
    <location>
        <begin position="5294"/>
        <end position="5376"/>
    </location>
</feature>
<dbReference type="Proteomes" id="UP000265938">
    <property type="component" value="Unassembled WGS sequence"/>
</dbReference>
<feature type="domain" description="Bacterial Ig-like" evidence="1">
    <location>
        <begin position="3916"/>
        <end position="3993"/>
    </location>
</feature>
<feature type="domain" description="Bacterial Ig-like" evidence="1">
    <location>
        <begin position="1788"/>
        <end position="1865"/>
    </location>
</feature>
<feature type="domain" description="Bacterial Ig-like" evidence="1">
    <location>
        <begin position="2156"/>
        <end position="2241"/>
    </location>
</feature>
<feature type="domain" description="Bacterial Ig-like" evidence="1">
    <location>
        <begin position="4923"/>
        <end position="5003"/>
    </location>
</feature>
<feature type="domain" description="Bacterial Ig-like" evidence="1">
    <location>
        <begin position="3267"/>
        <end position="3346"/>
    </location>
</feature>
<feature type="domain" description="Bacterial Ig-like" evidence="1">
    <location>
        <begin position="5105"/>
        <end position="5182"/>
    </location>
</feature>
<dbReference type="Gene3D" id="2.60.40.10">
    <property type="entry name" value="Immunoglobulins"/>
    <property type="match status" value="58"/>
</dbReference>
<evidence type="ECO:0000259" key="1">
    <source>
        <dbReference type="Pfam" id="PF19077"/>
    </source>
</evidence>
<feature type="domain" description="Bacterial Ig-like" evidence="1">
    <location>
        <begin position="1695"/>
        <end position="1777"/>
    </location>
</feature>
<feature type="domain" description="Bacterial Ig-like" evidence="1">
    <location>
        <begin position="483"/>
        <end position="558"/>
    </location>
</feature>
<name>A0A3A3EMJ5_9GAMM</name>
<feature type="domain" description="Bacterial Ig-like" evidence="1">
    <location>
        <begin position="4466"/>
        <end position="4547"/>
    </location>
</feature>
<feature type="domain" description="Bacterial Ig-like" evidence="1">
    <location>
        <begin position="3816"/>
        <end position="3901"/>
    </location>
</feature>
<feature type="domain" description="Bacterial Ig-like" evidence="1">
    <location>
        <begin position="2341"/>
        <end position="2425"/>
    </location>
</feature>
<feature type="domain" description="Bacterial Ig-like" evidence="1">
    <location>
        <begin position="311"/>
        <end position="369"/>
    </location>
</feature>
<feature type="domain" description="Bacterial Ig-like" evidence="1">
    <location>
        <begin position="668"/>
        <end position="743"/>
    </location>
</feature>
<feature type="domain" description="Bacterial Ig-like" evidence="1">
    <location>
        <begin position="1602"/>
        <end position="1680"/>
    </location>
</feature>
<dbReference type="InterPro" id="IPR044016">
    <property type="entry name" value="Big_13"/>
</dbReference>
<protein>
    <recommendedName>
        <fullName evidence="1">Bacterial Ig-like domain-containing protein</fullName>
    </recommendedName>
</protein>
<dbReference type="Pfam" id="PF19077">
    <property type="entry name" value="Big_13"/>
    <property type="match status" value="51"/>
</dbReference>
<feature type="domain" description="Bacterial Ig-like" evidence="1">
    <location>
        <begin position="5572"/>
        <end position="5638"/>
    </location>
</feature>
<feature type="domain" description="Bacterial Ig-like" evidence="1">
    <location>
        <begin position="3086"/>
        <end position="3159"/>
    </location>
</feature>
<feature type="domain" description="Bacterial Ig-like" evidence="1">
    <location>
        <begin position="5014"/>
        <end position="5080"/>
    </location>
</feature>
<feature type="domain" description="Bacterial Ig-like" evidence="1">
    <location>
        <begin position="1885"/>
        <end position="1963"/>
    </location>
</feature>
<feature type="domain" description="Bacterial Ig-like" evidence="1">
    <location>
        <begin position="4745"/>
        <end position="4819"/>
    </location>
</feature>
<feature type="domain" description="Bacterial Ig-like" evidence="1">
    <location>
        <begin position="3450"/>
        <end position="3530"/>
    </location>
</feature>
<feature type="domain" description="Bacterial Ig-like" evidence="1">
    <location>
        <begin position="5483"/>
        <end position="5555"/>
    </location>
</feature>
<feature type="domain" description="Bacterial Ig-like" evidence="1">
    <location>
        <begin position="2985"/>
        <end position="3071"/>
    </location>
</feature>
<feature type="domain" description="Bacterial Ig-like" evidence="1">
    <location>
        <begin position="4375"/>
        <end position="4454"/>
    </location>
</feature>
<feature type="domain" description="Bacterial Ig-like" evidence="1">
    <location>
        <begin position="4002"/>
        <end position="4085"/>
    </location>
</feature>
<feature type="domain" description="Bacterial Ig-like" evidence="1">
    <location>
        <begin position="389"/>
        <end position="469"/>
    </location>
</feature>
<feature type="domain" description="Bacterial Ig-like" evidence="1">
    <location>
        <begin position="2715"/>
        <end position="2795"/>
    </location>
</feature>
<dbReference type="InterPro" id="IPR013783">
    <property type="entry name" value="Ig-like_fold"/>
</dbReference>
<sequence>MDANQLLVIDVKGSAGLVQADGSIKALSVGDVITVGDTVITADNSTILIDVQGESLAIPANKSVTITPDLLAKETQDNSENTLFDDSIDEAIASLNQPNQPNPEQQTGTEISDFLDALEGGGDILDNLEATAAGGGGGAASGGGTSFVELARIAEGIDPSSLAFDDSFNADNTGIFSPRDTTDGVVPGDELIATLSVNELGLTNNPQPVISGTSENLVGQTVTVTVTDANGNTQVVTVVVQPDGTFVTPPLDPLPDGPITVDVVALDPNGDPVSDNIGASIDTVAPVVTIDTLTDSAIQNVVITGTVSGISSGDTVTITVTDSAGQVQVIATQVDDQGNWSITTEALAEGLYTVVASAVDEAGNEGSDSENGLVDLTAPVISIDTIGETNDTTPTISGTVSGVTVGSEITVVITGADNTVQTVTAIVAEDGSWIVDVPDALVEGEFTVTATAVDSAGNESQASTSGIIDLTAPEITLTAIANTNDTTPIFTGRVDGVPAGTEVTIQVIGSNGQSQILTTITQADGSYSVEASSAISEGSFTATATVSDTAGNSASANTTGAVTFAPITITIDSIADSNDTTPLLSGQTVGVAPGTTISITITASDGRVFTLLAITQEDGSWSIQMTQPLPEGDFTVVASVLDPQGNEAQATTIGNVDLTVSINFIIDTNDTTPSVSGSTQDVPAGAVVTVTFIGNDGATETLQVVTDANGNWSVEATIPLVEGQFSVTATVTDNVGNTATATEVGEIDLTDPTISINALNDTNDTTPTISGSVLDVPEGTTVSLIVTDSNGLTQTLTTTTDALGNWQVDVQNELSEGDYTVTASASDEAGNTSTATVTGTIDLTAPIITINAIGDINDNTPTLSGTTQGLEAGSTVTITVTDSVGSEQQFTAVTNADGSWSITVSTPLPEGRFSVLAQTQDEAGNEAEATEVGTLDLTPALIEIDEFADSNDVTPVISGIVNGAEAGAVVTVLLVDSSGNQQVLTTVLNEDGSWQVGVSQALAEGEFSINASVSDAAGNEAQDTEIGVIDLTAPIVILDVIGGTADDTPTISGTVEGVEAGTTVNLVVTDANGVSQSFIAVTNSIGVFSAVVPESLAQGEFTVTATATDNAGNQGLDNEVGTVDNSLLTIEINEIGETNDTTPTISGSTLNASFGDVITVEVISATGVVQSLTTTVDTDGNWSVTVPAQLVEGEFTVNATVTNQLGNLANDSATGVVDVTAPIVVIDSIGATNDSTPLITGTSEGAIQGSIVTVTVVDSQNNSVEYTTTVDANGNWLLPVNTEVSQGQFTVTASITDTAGNTGTDTEVGTLNSPNLTLTLDFDPLTNETTPLLSGTTSVSVGSIVTVLVVDSSGVTQTLSAVVAGDGTWSTRPNIPLAEGSFNVTASVVDQANNQAQVTQAGVVDSLAPVISIDNIGTVNDTSPTITGQTDEPAGSIVTVVVSDGVNRFEFSAAVNSDGSWSGDVPGELQDGNITVTASIVDAAGNPAQANSNFILNSSAASLAIDPIADTNDSTPTITGTSDAPDGSVVSIIIEDSNNNIQQLTTVVQNGVWSVVSQQVLSEGAFNVSASVTVDGLTSDATAQGLLDITPPTVNIDAIADTNDVTPTISGQTSGLVSGSEVILTIIDSAGVAQTISAIVFADGSWSVDVENNLAEGQFSVQAEVVDNAGNEAADTETGFVDLTAPTITIDDINEVNDATPTLSGQTSGVPAGSLVTLQVTDGNGNTQILQATISADGSWSVETDAILAEGTFSVIATVEDTAGNQATDTASGIIDTTAPSVDVDPQTITNDTTPIISGQTSGVPSGTEVRLTITDNVGNVQTILATTNTDGSWSVAVSQALAEGSYTVSAEVSDAAGNIGTDTEIGEIDVTAPSVTINVLADSNDVTPTLSGQTSGVPVGGTVTLVITDSSGNIQTLSASVQPGGSWSIEPSIALAEGTYTVVATVIDAAGNSGTDSQVGTIDITAPAITIDAPALTNDNTPTVTGSSDLANTSLNITFTDANGIRHTVTVVTDNSGNWSVEASQALADGNYIVTATITDIAGNASSATDSGVVDTIPPELAFEATFILGQLVTLNGTSDLPAGSTVTITQNLLNGESLTYTATTQADGSWSLTGLTVPLGNLASITASASDEAGNVRTISSADFDDTPPVLTVSVDSLTSDNTPVISGTSDAGEGAQVTVVVTGANNATQTLTAIVDASGNWVVSPTSALVDGQFTVEASVRDGVGNLTQQTVSGVIDTTAPELTITTIGSNNDVTPFLSGTGDEIGAVITLTVTDNNGVVQTFTAIIANDGTWSKEVPSGLAEGSFTVVATVSDAIGNSTTQTANGIIDLTPPVVIVNDNGLVNVDTPVLSGTSTEPAGTLVSITVQDSNGDNYSYSAVVAADGSWQTTASALPDGSYTITATITDAAGNVGSDIGTGIIDTTPPQITINNLGTVNTDTPTISGTASEPAGTVISIVLTDSNGIETMLTATVDGSGNWSVTSPSLSNDDYSIVATIEDAAGNSASVNESMTLNTAAPSITIDAIGETNDTTPTITGTTDAPNGSLVTVTFDDGVNPIETVTAFASGGVWSVTATNPIAQGSFTVNASVTVGSIEGSAIRTGTIDLTSPTIEINEITATNDTTPTISGTTDAAVGSIVTLAITDSLGASQTITTTVMFNGSWSVATPTELSEGTFNVSASVTDTAGNTGVDSTTGVIDLIAPTVEINSLVDSNDVTPLISGQSSGLAVGNLVTLVITDSTGNVQNVTAVIQSDGSWSAEPTTVLAEGDFTVVASVTDSAGNEGTDTETGTIDTTAPTITLDAPALTNDNTPTVTGTSDLANTSLAVTFTDADGTSHTVAVNTDASGNWSAEAGQALADGNYTVSASISDAAGNNSSASDSGEVDTIPPELAFVPTFLLGQLVTLSGTSDLPAGSTVTVTQNLLGGGVTSYIAITQADGSWSLTGLSVPLANLSSITASASDAAGNVRTITSTDFDGTPPTLTANVDAIGNDNTPLISGTSDAGEGAQVTVVVTDANNNVSTLTAIVDDSGNWSVSPTTVLADGQFTVEASVRDGVGNLTEIEVTGVIDTIAPTLTLTGVGEGSDVTPVLSGRSNELGGTVSVTVTDSNGAVQTLTATVNSSGDWSIEVPTGLAEGAYTVVASISDAANNNTTVNATGSIDITSPVVLVNDNGLGNDSTPLITGTSTEPAGTVVNISIVDSNSDTHTVTATVQANGSWQATAPSLPDGAYTVTATIVDAAGNVGTDTGSGSIDTLPPSLAIDSLGTINDDTPTISGTTNEPAGSVVNLSVSDGTNTYTFTATVLGDGTWSADVPSPLNNGSISIDASITDAAGNETTANDTAVLDTTAPSITINVIGETNDTTPTINGTSDAVNGSVVTVVIDDGINPAETLTTTVNGGTWTVTASSALAEGDFTVTATVTENGIDGTATRTGIIDTTMPAIDINALDVTNDTTPTVSGTASAPQGSTVTVVFTDANNNSHTVTTVMQSNGTWSVAASTLLAEGEYTVTATVSDQAGNPATASATGEIDITAPVVIIDALGAGSDVTPLISGQSSGAEAGSLVMLTITDSSGGTQSATAVVQADGSWSVEPTVALAEGAFTVVATLDDIAGNEGSDTKSGVIDVTAPNITLDAPELTNDNTPTVTGTSDMANTNLDVTFTDVNGTSHVVTVTTDSAGNWSADASQALADGNYSVTAAISDAAGNTTSASDTGVVDTIPPELAFVPTFLLGQLVTLSGTSDLPAGSTVTVTQNLVGGGIVTYSATTAADGSWSLTGLSVPLANLSSITASASDAAGNVRTISSSDFDGTPPTLTVNVDAIGNDNTPLISGTSDAGEGAQVTVVVTDANGDSSTLTATVDASGNWSVSPTTVLADGQFTVDASVRDGVGNLTEETVTGVIDTVAPNLTLTGVGAGSDMTPEFTGRSNEIGGTVTVTVTDNDGTVQTLTATVDSSGDWRVEVPNGLAEGDYTVSATISDEAGNPTTVNATGSIDTTTPVVVVNDNGLGNDSTPLITGTSTEPAGTVVSLSIVDSNSDTHTVTATVQANGSWQATAPSLPDGAYTVTATIVDAAGNVGTDTGSGSIDTLPPSLAIDSLGTINDDTPTISGTTNEPAGSVVNLSVSDGTNTYTFTATVLGDGTWSADVPSPLNNGSISIDASITDAAGNETTANDTAVLDTTAPSITINVIGETNDTTPTINGTSDAVNGSVVTVVIDDGINPAETLTTTVNGGTWTVTASSALAEGDFTVTATVTENGIDGTATRTGVIDTTMPAIDINALDVTNDTTPTVSGTASAPQGSTVTVVFTDANNNSHTVTTVMQSNGTWSVAASTLLAEGEYTVTATVSDQAGNPATASATGEIDITAPTISLDTLADSNDVTPLISGQTTGAAVGSLVLLTITDSAGNVQSATATVQADGSWSVEPSTALAEGDYTVVATVSDAAGNEGSDTETGTIDVTAPTISIDAPALTNDNTPTVTGTSDLANTSLAVTFTDADGISHTVTVTTDASGNWSADAGQALADGNYTVSASISDAAGNSSSASDSGEVDTIAPDIRVIPSFLLGNLVGLSGTSDLPEGSVITITEHLVGGLIGATYTATTDANGDWTLANITVSLLNLAYVTASGTDAAGNIATVSTLDFDNVAPELTVSVATLTNDTTPTISGTTDMGQGTVINVTVQDANGDSQSFTATVQSDQTWSVDVPTELADGTFTVTASVRDQVGNLTTEQTTGVLDSVAPTLSVNAIGGTTEARPTISGSSNEIGGLVVVEIAGQTLTTTVDTDGTWQLVVPVDIVDGSYTITASITDDANNTQTATASITVDTVAPIVAIDTLGIGNSSTPVISGSSTEAPGTQVSVTITDSNNDTQILTATVLGDGTWQVTPAALPDGNYTVTASITDVAGNIGSDTESGSIDTLAPSLTINSLGTTNDSTPTISGTSNEPAGSIVSLNVSNGGNNYSLSATVQIDGTWSVDVVTPLDDGSVTITASITDAANNTTTATDNATLDTNAPTVSIGTLAITNDTTPIISGTSDAVDGTQVTLNVEDALGNTQTITTTVTGGIWSVELATVLSEGQYTVDASVTENGLTGTASKVGEIDLTAPSILVNAPAITNDTTPTISGTSDAPQGTIVTLVVSDSLGNDITASAVVNASGNWSVAIPSSLAEGAYTIEASLSDTAGNTATASETGLIDITAPDVVIDTIAVATDLTPVASGSATGAAVGNRVVVTFVDAAGVSHSVETTLDSSLNWQVEATQALAEGQYTVTAVVTDSAGNDGSASTTSAVDTTAPVVSIDQNSLTLTNDSTPIVSGTSDAANSQVVVTFIATGGVQHTVTTTTGSNGDWQVAADQALAEGAYSVTVTVTDSAGNTGTDSKAGGEVDTIAPELSIVPSFLLGNLVSLSGTSDLPEGSVITITNHLIGGGVGVPYTTTVDANGDWSVLNLSLSLLNLAYVEASATDAAGNTTTISTQNFDNSAPELTVDIPATSADTTPLISGTSDVGSGETVSLIVEDANGTQQSFSTLINSDGSWSVEVPTELVNGTYTVQASVTDVEGRTTEVTESGVIDASFTITIDDGLQLTNDNTPFITGTSNAPNSLIEIVFDNGTTQQTKTVTSQSDGSWSVSPDTTLIDGLYSVTATVLSTGDSTGAVSGLEVDTIPPTLENIAVEYVLLGLAITGINGTTDAEDGAIVQLDNAQALGIELISSGGSVVQNGQWSIDIVQVNLSDLLGLGLDDARISITDAAGNVRIVDIDGNDLEVNGQSVSSGGVGPEDIISSADEIESTLQEENSPQQLSESIDLSLVLVDTATELTANGESSPLNLTTADVLSNDEPNEVLTLNTQIGSLAYTSGNEPTPEPAKEVQNNAEELIKKLIEGGNNTIDI</sequence>
<dbReference type="EMBL" id="QYSE01000003">
    <property type="protein sequence ID" value="RJF34651.1"/>
    <property type="molecule type" value="Genomic_DNA"/>
</dbReference>
<feature type="domain" description="Bacterial Ig-like" evidence="1">
    <location>
        <begin position="1138"/>
        <end position="1217"/>
    </location>
</feature>
<feature type="domain" description="Bacterial Ig-like" evidence="1">
    <location>
        <begin position="3636"/>
        <end position="3717"/>
    </location>
</feature>
<feature type="domain" description="Bacterial Ig-like" evidence="1">
    <location>
        <begin position="1044"/>
        <end position="1116"/>
    </location>
</feature>
<feature type="domain" description="Bacterial Ig-like" evidence="1">
    <location>
        <begin position="2806"/>
        <end position="2887"/>
    </location>
</feature>
<feature type="domain" description="Bacterial Ig-like" evidence="1">
    <location>
        <begin position="5212"/>
        <end position="5281"/>
    </location>
</feature>
<feature type="domain" description="Bacterial Ig-like" evidence="1">
    <location>
        <begin position="1231"/>
        <end position="1307"/>
    </location>
</feature>
<comment type="caution">
    <text evidence="2">The sequence shown here is derived from an EMBL/GenBank/DDBJ whole genome shotgun (WGS) entry which is preliminary data.</text>
</comment>
<evidence type="ECO:0000313" key="3">
    <source>
        <dbReference type="Proteomes" id="UP000265938"/>
    </source>
</evidence>
<feature type="domain" description="Bacterial Ig-like" evidence="1">
    <location>
        <begin position="3360"/>
        <end position="3424"/>
    </location>
</feature>
<feature type="domain" description="Bacterial Ig-like" evidence="1">
    <location>
        <begin position="856"/>
        <end position="931"/>
    </location>
</feature>
<feature type="domain" description="Bacterial Ig-like" evidence="1">
    <location>
        <begin position="4650"/>
        <end position="4727"/>
    </location>
</feature>
<gene>
    <name evidence="2" type="ORF">D4741_14820</name>
</gene>
<feature type="domain" description="Bacterial Ig-like" evidence="1">
    <location>
        <begin position="4831"/>
        <end position="4911"/>
    </location>
</feature>
<feature type="domain" description="Bacterial Ig-like" evidence="1">
    <location>
        <begin position="760"/>
        <end position="842"/>
    </location>
</feature>
<reference evidence="2 3" key="1">
    <citation type="submission" date="2018-09" db="EMBL/GenBank/DDBJ databases">
        <title>Identification of marine bacteria producing industrial enzymes.</title>
        <authorList>
            <person name="Cheng T.H."/>
            <person name="Saidin J."/>
            <person name="Muhd D.D."/>
            <person name="Isa M.N.M."/>
            <person name="Bakar M.F.A."/>
            <person name="Ismail N."/>
        </authorList>
    </citation>
    <scope>NUCLEOTIDE SEQUENCE [LARGE SCALE GENOMIC DNA]</scope>
    <source>
        <strain evidence="2 3">MNAD 1.6</strain>
    </source>
</reference>
<feature type="domain" description="Bacterial Ig-like" evidence="1">
    <location>
        <begin position="2620"/>
        <end position="2699"/>
    </location>
</feature>
<feature type="domain" description="Bacterial Ig-like" evidence="1">
    <location>
        <begin position="4280"/>
        <end position="4360"/>
    </location>
</feature>
<feature type="domain" description="Bacterial Ig-like" evidence="1">
    <location>
        <begin position="4097"/>
        <end position="4176"/>
    </location>
</feature>
<evidence type="ECO:0000313" key="2">
    <source>
        <dbReference type="EMBL" id="RJF34651.1"/>
    </source>
</evidence>
<dbReference type="NCBIfam" id="NF033510">
    <property type="entry name" value="Ca_tandemer"/>
    <property type="match status" value="52"/>
</dbReference>
<organism evidence="2 3">
    <name type="scientific">Pseudoalteromonas gelatinilytica</name>
    <dbReference type="NCBI Taxonomy" id="1703256"/>
    <lineage>
        <taxon>Bacteria</taxon>
        <taxon>Pseudomonadati</taxon>
        <taxon>Pseudomonadota</taxon>
        <taxon>Gammaproteobacteria</taxon>
        <taxon>Alteromonadales</taxon>
        <taxon>Pseudoalteromonadaceae</taxon>
        <taxon>Pseudoalteromonas</taxon>
    </lineage>
</organism>
<feature type="domain" description="Bacterial Ig-like" evidence="1">
    <location>
        <begin position="2255"/>
        <end position="2330"/>
    </location>
</feature>
<proteinExistence type="predicted"/>
<feature type="domain" description="Bacterial Ig-like" evidence="1">
    <location>
        <begin position="4190"/>
        <end position="4254"/>
    </location>
</feature>
<feature type="domain" description="Bacterial Ig-like" evidence="1">
    <location>
        <begin position="1976"/>
        <end position="2057"/>
    </location>
</feature>
<feature type="domain" description="Bacterial Ig-like" evidence="1">
    <location>
        <begin position="3172"/>
        <end position="3255"/>
    </location>
</feature>
<feature type="domain" description="Bacterial Ig-like" evidence="1">
    <location>
        <begin position="1321"/>
        <end position="1404"/>
    </location>
</feature>